<protein>
    <submittedName>
        <fullName evidence="3">Organic solvent tolerance protein OstA</fullName>
    </submittedName>
</protein>
<evidence type="ECO:0000259" key="2">
    <source>
        <dbReference type="Pfam" id="PF04453"/>
    </source>
</evidence>
<dbReference type="eggNOG" id="COG1452">
    <property type="taxonomic scope" value="Bacteria"/>
</dbReference>
<dbReference type="InterPro" id="IPR020889">
    <property type="entry name" value="LipoPS_assembly_LptD"/>
</dbReference>
<dbReference type="GO" id="GO:0043165">
    <property type="term" value="P:Gram-negative-bacterium-type cell outer membrane assembly"/>
    <property type="evidence" value="ECO:0007669"/>
    <property type="project" value="InterPro"/>
</dbReference>
<organism evidence="3 4">
    <name type="scientific">Lawsonia intracellularis (strain PHE/MN1-00)</name>
    <dbReference type="NCBI Taxonomy" id="363253"/>
    <lineage>
        <taxon>Bacteria</taxon>
        <taxon>Pseudomonadati</taxon>
        <taxon>Thermodesulfobacteriota</taxon>
        <taxon>Desulfovibrionia</taxon>
        <taxon>Desulfovibrionales</taxon>
        <taxon>Desulfovibrionaceae</taxon>
        <taxon>Lawsonia</taxon>
    </lineage>
</organism>
<dbReference type="RefSeq" id="WP_011526116.1">
    <property type="nucleotide sequence ID" value="NC_008011.1"/>
</dbReference>
<feature type="transmembrane region" description="Helical" evidence="1">
    <location>
        <begin position="12"/>
        <end position="35"/>
    </location>
</feature>
<keyword evidence="4" id="KW-1185">Reference proteome</keyword>
<dbReference type="GO" id="GO:1990351">
    <property type="term" value="C:transporter complex"/>
    <property type="evidence" value="ECO:0007669"/>
    <property type="project" value="TreeGrafter"/>
</dbReference>
<dbReference type="AlphaFoldDB" id="Q1MSD6"/>
<keyword evidence="1" id="KW-0812">Transmembrane</keyword>
<dbReference type="KEGG" id="lip:LI0033"/>
<name>Q1MSD6_LAWIP</name>
<dbReference type="Pfam" id="PF04453">
    <property type="entry name" value="LptD"/>
    <property type="match status" value="1"/>
</dbReference>
<dbReference type="HAMAP" id="MF_01411">
    <property type="entry name" value="LPS_assembly_LptD"/>
    <property type="match status" value="1"/>
</dbReference>
<dbReference type="GO" id="GO:0009279">
    <property type="term" value="C:cell outer membrane"/>
    <property type="evidence" value="ECO:0007669"/>
    <property type="project" value="InterPro"/>
</dbReference>
<dbReference type="InterPro" id="IPR007543">
    <property type="entry name" value="LptD_C"/>
</dbReference>
<keyword evidence="1" id="KW-0472">Membrane</keyword>
<dbReference type="PANTHER" id="PTHR30189">
    <property type="entry name" value="LPS-ASSEMBLY PROTEIN"/>
    <property type="match status" value="1"/>
</dbReference>
<dbReference type="OrthoDB" id="9760225at2"/>
<evidence type="ECO:0000256" key="1">
    <source>
        <dbReference type="SAM" id="Phobius"/>
    </source>
</evidence>
<dbReference type="Gene3D" id="2.60.450.10">
    <property type="entry name" value="Lipopolysaccharide (LPS) transport protein A like domain"/>
    <property type="match status" value="1"/>
</dbReference>
<evidence type="ECO:0000313" key="3">
    <source>
        <dbReference type="EMBL" id="CAJ54089.1"/>
    </source>
</evidence>
<accession>Q1MSD6</accession>
<dbReference type="Proteomes" id="UP000002430">
    <property type="component" value="Chromosome"/>
</dbReference>
<feature type="domain" description="LptD C-terminal" evidence="2">
    <location>
        <begin position="308"/>
        <end position="742"/>
    </location>
</feature>
<proteinExistence type="inferred from homology"/>
<gene>
    <name evidence="3" type="primary">ostA</name>
    <name evidence="3" type="ordered locus">LI0033</name>
</gene>
<dbReference type="InterPro" id="IPR050218">
    <property type="entry name" value="LptD"/>
</dbReference>
<dbReference type="PANTHER" id="PTHR30189:SF1">
    <property type="entry name" value="LPS-ASSEMBLY PROTEIN LPTD"/>
    <property type="match status" value="1"/>
</dbReference>
<reference evidence="3 4" key="1">
    <citation type="submission" date="2005-11" db="EMBL/GenBank/DDBJ databases">
        <title>The complete genome sequence of Lawsonia intracellularis: the causative agent of proliferative enteropathy.</title>
        <authorList>
            <person name="Kaur K."/>
            <person name="Zhang Q."/>
            <person name="Beckler D."/>
            <person name="Munir S."/>
            <person name="Li L."/>
            <person name="Kinsley K."/>
            <person name="Herron L."/>
            <person name="Peterson A."/>
            <person name="May B."/>
            <person name="Singh S."/>
            <person name="Gebhart C."/>
            <person name="Kapur V."/>
        </authorList>
    </citation>
    <scope>NUCLEOTIDE SEQUENCE [LARGE SCALE GENOMIC DNA]</scope>
    <source>
        <strain evidence="3 4">PHE/MN1-00</strain>
    </source>
</reference>
<dbReference type="GO" id="GO:0015920">
    <property type="term" value="P:lipopolysaccharide transport"/>
    <property type="evidence" value="ECO:0007669"/>
    <property type="project" value="InterPro"/>
</dbReference>
<dbReference type="HOGENOM" id="CLU_009039_4_0_7"/>
<evidence type="ECO:0000313" key="4">
    <source>
        <dbReference type="Proteomes" id="UP000002430"/>
    </source>
</evidence>
<sequence length="806" mass="93587">MYNLFLPFILTNLIYYIIIPSLFIAFFPLQALSIINISEFAQPDINQSQTKWNLEADTLTTLSNNTIIEAKGNIILTKGQDVFKADFARYYQKTGWLFLKGHVTVKMDENEINADEAEFNLNTKTGWLNNGNIFISSSHVYFSGARITKHYGDYYTFNNVKVTTCDGPHPAWSISAKEAIVEVDGYAQLYDSTFKIKNIDVMYSPIFTIPAKQTRQSGFLNPNYGISQRRGIYYTQPYFLNIDQSSDLTFYAGLMTKIGPLGTVRYRSHKFTNQKTWFAASGIHDKNNIVTPGKDPVYPSSQLVRNNHQRYWVRGMADGFIGNSTWCYISNLDYVSDQDYLREFDQGITGFSHSRSEMFQMFGRDIQEDDQSRLNALLIRKDWQRIGVVGNIRYEQDPTLGHGNHPTSQSELTQRIPQIDMFLYQGKLFQPLSLEGAIHLQSAYMYRAKGTKGWRTELYPKVTLPIDLKYGSVITTVGLRETYYQTGIKSHTSPVAPHVPDTKTPRQTGQHRSLFNLQLESSTQAHRIWRLKDKKTINLHSQSIGKTFCTALKHTIQPRICYSFIPREGQEKNPFYTLSDRILPQNDLTYSIVNILTKKNVTISVDNNNNNNDNSVTPTLITSYYDLLYWNLSTGYDFEEERRKQYVEKYPKRPIKDIYSELELYILSWLTYSGKTFISPYNGNITRHDHNIIFKSDRFSWKTGLSFRDQYYNYREHLQYRDENNIIMSSRLRLLQNSFSIQLLPNVSVTLEDFRNLRELGTFGKTNSQLVEVTYLAQCYRIIGRYRYDGYDRSYTVLIEIPGLFE</sequence>
<keyword evidence="1" id="KW-1133">Transmembrane helix</keyword>
<dbReference type="EMBL" id="AM180252">
    <property type="protein sequence ID" value="CAJ54089.1"/>
    <property type="molecule type" value="Genomic_DNA"/>
</dbReference>
<dbReference type="STRING" id="363253.LI0033"/>